<proteinExistence type="predicted"/>
<dbReference type="SUPFAM" id="SSF54593">
    <property type="entry name" value="Glyoxalase/Bleomycin resistance protein/Dihydroxybiphenyl dioxygenase"/>
    <property type="match status" value="1"/>
</dbReference>
<dbReference type="Pfam" id="PF06983">
    <property type="entry name" value="3-dmu-9_3-mt"/>
    <property type="match status" value="1"/>
</dbReference>
<dbReference type="EMBL" id="VLLL01000005">
    <property type="protein sequence ID" value="TWJ15168.1"/>
    <property type="molecule type" value="Genomic_DNA"/>
</dbReference>
<sequence length="157" mass="16981">MQKIVTNLWYDGDAETAAAYYTSLFDDGRITDRELTPESAPGETGSVMTVTFTLAGQQFVAINGGPEFRFTPAMSLQVNCADQAEVDRLWNALTADGGSEQPCGWLTDRWGVSWQIVPTAYYDLVTGADPAVADRVFAALMTMTRIDIAALEAAARG</sequence>
<feature type="domain" description="PhnB-like" evidence="1">
    <location>
        <begin position="2"/>
        <end position="117"/>
    </location>
</feature>
<dbReference type="InterPro" id="IPR029068">
    <property type="entry name" value="Glyas_Bleomycin-R_OHBP_Dase"/>
</dbReference>
<dbReference type="GO" id="GO:0032259">
    <property type="term" value="P:methylation"/>
    <property type="evidence" value="ECO:0007669"/>
    <property type="project" value="UniProtKB-KW"/>
</dbReference>
<gene>
    <name evidence="2" type="ORF">LX16_0867</name>
</gene>
<protein>
    <submittedName>
        <fullName evidence="2">Putative 3-demethylubiquinone-9 3-methyltransferase (Glyoxalase superfamily)</fullName>
    </submittedName>
</protein>
<dbReference type="RefSeq" id="WP_147133421.1">
    <property type="nucleotide sequence ID" value="NZ_BAABIJ010000001.1"/>
</dbReference>
<dbReference type="CDD" id="cd06588">
    <property type="entry name" value="PhnB_like"/>
    <property type="match status" value="1"/>
</dbReference>
<dbReference type="InterPro" id="IPR009725">
    <property type="entry name" value="3_dmu_93_MTrfase"/>
</dbReference>
<evidence type="ECO:0000313" key="3">
    <source>
        <dbReference type="Proteomes" id="UP000321617"/>
    </source>
</evidence>
<dbReference type="PIRSF" id="PIRSF021700">
    <property type="entry name" value="3_dmu_93_MTrfase"/>
    <property type="match status" value="1"/>
</dbReference>
<evidence type="ECO:0000313" key="2">
    <source>
        <dbReference type="EMBL" id="TWJ15168.1"/>
    </source>
</evidence>
<dbReference type="PANTHER" id="PTHR33990">
    <property type="entry name" value="PROTEIN YJDN-RELATED"/>
    <property type="match status" value="1"/>
</dbReference>
<keyword evidence="2" id="KW-0830">Ubiquinone</keyword>
<accession>A0A562VBC9</accession>
<dbReference type="OrthoDB" id="9806473at2"/>
<dbReference type="GO" id="GO:0008168">
    <property type="term" value="F:methyltransferase activity"/>
    <property type="evidence" value="ECO:0007669"/>
    <property type="project" value="UniProtKB-KW"/>
</dbReference>
<evidence type="ECO:0000259" key="1">
    <source>
        <dbReference type="Pfam" id="PF06983"/>
    </source>
</evidence>
<keyword evidence="2" id="KW-0808">Transferase</keyword>
<dbReference type="Proteomes" id="UP000321617">
    <property type="component" value="Unassembled WGS sequence"/>
</dbReference>
<dbReference type="AlphaFoldDB" id="A0A562VBC9"/>
<keyword evidence="2" id="KW-0489">Methyltransferase</keyword>
<dbReference type="PANTHER" id="PTHR33990:SF2">
    <property type="entry name" value="PHNB-LIKE DOMAIN-CONTAINING PROTEIN"/>
    <property type="match status" value="1"/>
</dbReference>
<comment type="caution">
    <text evidence="2">The sequence shown here is derived from an EMBL/GenBank/DDBJ whole genome shotgun (WGS) entry which is preliminary data.</text>
</comment>
<organism evidence="2 3">
    <name type="scientific">Stackebrandtia albiflava</name>
    <dbReference type="NCBI Taxonomy" id="406432"/>
    <lineage>
        <taxon>Bacteria</taxon>
        <taxon>Bacillati</taxon>
        <taxon>Actinomycetota</taxon>
        <taxon>Actinomycetes</taxon>
        <taxon>Glycomycetales</taxon>
        <taxon>Glycomycetaceae</taxon>
        <taxon>Stackebrandtia</taxon>
    </lineage>
</organism>
<keyword evidence="3" id="KW-1185">Reference proteome</keyword>
<dbReference type="InterPro" id="IPR028973">
    <property type="entry name" value="PhnB-like"/>
</dbReference>
<name>A0A562VBC9_9ACTN</name>
<reference evidence="2 3" key="1">
    <citation type="journal article" date="2013" name="Stand. Genomic Sci.">
        <title>Genomic Encyclopedia of Type Strains, Phase I: The one thousand microbial genomes (KMG-I) project.</title>
        <authorList>
            <person name="Kyrpides N.C."/>
            <person name="Woyke T."/>
            <person name="Eisen J.A."/>
            <person name="Garrity G."/>
            <person name="Lilburn T.G."/>
            <person name="Beck B.J."/>
            <person name="Whitman W.B."/>
            <person name="Hugenholtz P."/>
            <person name="Klenk H.P."/>
        </authorList>
    </citation>
    <scope>NUCLEOTIDE SEQUENCE [LARGE SCALE GENOMIC DNA]</scope>
    <source>
        <strain evidence="2 3">DSM 45044</strain>
    </source>
</reference>
<dbReference type="Gene3D" id="3.10.180.10">
    <property type="entry name" value="2,3-Dihydroxybiphenyl 1,2-Dioxygenase, domain 1"/>
    <property type="match status" value="1"/>
</dbReference>